<feature type="compositionally biased region" description="Basic and acidic residues" evidence="1">
    <location>
        <begin position="94"/>
        <end position="110"/>
    </location>
</feature>
<accession>A0A9P8E621</accession>
<dbReference type="AlphaFoldDB" id="A0A9P8E621"/>
<feature type="region of interest" description="Disordered" evidence="1">
    <location>
        <begin position="58"/>
        <end position="124"/>
    </location>
</feature>
<sequence>MPASLTMHKTNSQTSLTSDMARTTLRPAKHVHFASEVQTEKDDCSSLDSFSDSYKYWSPTTSTSPAMPHVPRAARNSSEDRQTSTRHTIPYGSSRRESVEQFDDIRRRWSMESLSEESSAIDDE</sequence>
<reference evidence="2" key="2">
    <citation type="submission" date="2021-08" db="EMBL/GenBank/DDBJ databases">
        <authorList>
            <person name="Gostincar C."/>
            <person name="Sun X."/>
            <person name="Song Z."/>
            <person name="Gunde-Cimerman N."/>
        </authorList>
    </citation>
    <scope>NUCLEOTIDE SEQUENCE</scope>
    <source>
        <strain evidence="2">EXF-9911</strain>
    </source>
</reference>
<dbReference type="EMBL" id="JAHFXF010000956">
    <property type="protein sequence ID" value="KAG9680616.1"/>
    <property type="molecule type" value="Genomic_DNA"/>
</dbReference>
<protein>
    <submittedName>
        <fullName evidence="2">Uncharacterized protein</fullName>
    </submittedName>
</protein>
<dbReference type="Proteomes" id="UP000779574">
    <property type="component" value="Unassembled WGS sequence"/>
</dbReference>
<proteinExistence type="predicted"/>
<evidence type="ECO:0000313" key="3">
    <source>
        <dbReference type="Proteomes" id="UP000779574"/>
    </source>
</evidence>
<evidence type="ECO:0000313" key="2">
    <source>
        <dbReference type="EMBL" id="KAG9680616.1"/>
    </source>
</evidence>
<evidence type="ECO:0000256" key="1">
    <source>
        <dbReference type="SAM" id="MobiDB-lite"/>
    </source>
</evidence>
<name>A0A9P8E621_AURME</name>
<organism evidence="2 3">
    <name type="scientific">Aureobasidium melanogenum</name>
    <name type="common">Aureobasidium pullulans var. melanogenum</name>
    <dbReference type="NCBI Taxonomy" id="46634"/>
    <lineage>
        <taxon>Eukaryota</taxon>
        <taxon>Fungi</taxon>
        <taxon>Dikarya</taxon>
        <taxon>Ascomycota</taxon>
        <taxon>Pezizomycotina</taxon>
        <taxon>Dothideomycetes</taxon>
        <taxon>Dothideomycetidae</taxon>
        <taxon>Dothideales</taxon>
        <taxon>Saccotheciaceae</taxon>
        <taxon>Aureobasidium</taxon>
    </lineage>
</organism>
<comment type="caution">
    <text evidence="2">The sequence shown here is derived from an EMBL/GenBank/DDBJ whole genome shotgun (WGS) entry which is preliminary data.</text>
</comment>
<dbReference type="OrthoDB" id="3886348at2759"/>
<feature type="non-terminal residue" evidence="2">
    <location>
        <position position="124"/>
    </location>
</feature>
<gene>
    <name evidence="2" type="ORF">KCU76_g15042</name>
</gene>
<reference evidence="2" key="1">
    <citation type="journal article" date="2021" name="J Fungi (Basel)">
        <title>Virulence traits and population genomics of the black yeast Aureobasidium melanogenum.</title>
        <authorList>
            <person name="Cernosa A."/>
            <person name="Sun X."/>
            <person name="Gostincar C."/>
            <person name="Fang C."/>
            <person name="Gunde-Cimerman N."/>
            <person name="Song Z."/>
        </authorList>
    </citation>
    <scope>NUCLEOTIDE SEQUENCE</scope>
    <source>
        <strain evidence="2">EXF-9911</strain>
    </source>
</reference>